<keyword evidence="3" id="KW-1185">Reference proteome</keyword>
<keyword evidence="1" id="KW-1133">Transmembrane helix</keyword>
<accession>A0AAC9AV16</accession>
<gene>
    <name evidence="2" type="ORF">ATM17_09645</name>
</gene>
<reference evidence="2 3" key="2">
    <citation type="journal article" date="2016" name="Genome Announc.">
        <title>Complete Genome Sequence of Sphingopyxis macrogoltabida Strain 203N (NBRC 111659), a Polyethylene Glycol Degrader.</title>
        <authorList>
            <person name="Ohtsubo Y."/>
            <person name="Nonoyama S."/>
            <person name="Nagata Y."/>
            <person name="Numata M."/>
            <person name="Tsuchikane K."/>
            <person name="Hosoyama A."/>
            <person name="Yamazoe A."/>
            <person name="Tsuda M."/>
            <person name="Fujita N."/>
            <person name="Kawai F."/>
        </authorList>
    </citation>
    <scope>NUCLEOTIDE SEQUENCE [LARGE SCALE GENOMIC DNA]</scope>
    <source>
        <strain evidence="2 3">203N</strain>
    </source>
</reference>
<evidence type="ECO:0000313" key="2">
    <source>
        <dbReference type="EMBL" id="AMU89299.1"/>
    </source>
</evidence>
<protein>
    <submittedName>
        <fullName evidence="2">Uncharacterized protein</fullName>
    </submittedName>
</protein>
<dbReference type="RefSeq" id="WP_054727509.1">
    <property type="nucleotide sequence ID" value="NZ_CP009429.1"/>
</dbReference>
<organism evidence="2 3">
    <name type="scientific">Sphingopyxis macrogoltabida</name>
    <name type="common">Sphingomonas macrogoltabidus</name>
    <dbReference type="NCBI Taxonomy" id="33050"/>
    <lineage>
        <taxon>Bacteria</taxon>
        <taxon>Pseudomonadati</taxon>
        <taxon>Pseudomonadota</taxon>
        <taxon>Alphaproteobacteria</taxon>
        <taxon>Sphingomonadales</taxon>
        <taxon>Sphingomonadaceae</taxon>
        <taxon>Sphingopyxis</taxon>
    </lineage>
</organism>
<keyword evidence="1" id="KW-0812">Transmembrane</keyword>
<dbReference type="EMBL" id="CP013344">
    <property type="protein sequence ID" value="AMU89299.1"/>
    <property type="molecule type" value="Genomic_DNA"/>
</dbReference>
<proteinExistence type="predicted"/>
<sequence length="138" mass="15263">MKRPNPLYAIFITLAVVVSLMLAIAVGLGEDEYACRNGRIAADILASPIDGNAILKSDEKIFPISAGYDGHQSIAKAASSSNFKFFYVPLRIKAACKFTMQAGKRRLFVEKIEDLTPISDIWTFDKIYTDFGIKPVKL</sequence>
<dbReference type="AlphaFoldDB" id="A0AAC9AV16"/>
<reference evidence="3" key="1">
    <citation type="submission" date="2015-11" db="EMBL/GenBank/DDBJ databases">
        <title>Complete genome sequence of a polyethylene-glycol degrader Sphingopyxis macrogoltabida 203N (NBRC 111659).</title>
        <authorList>
            <person name="Yoshiyuki O."/>
            <person name="Shouta N."/>
            <person name="Nagata Y."/>
            <person name="Numata M."/>
            <person name="Tsuchikane K."/>
            <person name="Hosoyama A."/>
            <person name="Yamazoe A."/>
            <person name="Tsuda M."/>
            <person name="Fujita N."/>
            <person name="Kawai F."/>
        </authorList>
    </citation>
    <scope>NUCLEOTIDE SEQUENCE [LARGE SCALE GENOMIC DNA]</scope>
    <source>
        <strain evidence="3">203N</strain>
    </source>
</reference>
<evidence type="ECO:0000313" key="3">
    <source>
        <dbReference type="Proteomes" id="UP000076088"/>
    </source>
</evidence>
<dbReference type="Proteomes" id="UP000076088">
    <property type="component" value="Chromosome"/>
</dbReference>
<name>A0AAC9AV16_SPHMC</name>
<feature type="transmembrane region" description="Helical" evidence="1">
    <location>
        <begin position="7"/>
        <end position="29"/>
    </location>
</feature>
<dbReference type="KEGG" id="smaz:LH19_10190"/>
<keyword evidence="1" id="KW-0472">Membrane</keyword>
<evidence type="ECO:0000256" key="1">
    <source>
        <dbReference type="SAM" id="Phobius"/>
    </source>
</evidence>